<dbReference type="AlphaFoldDB" id="A0A4Z2CKI5"/>
<comment type="caution">
    <text evidence="1">The sequence shown here is derived from an EMBL/GenBank/DDBJ whole genome shotgun (WGS) entry which is preliminary data.</text>
</comment>
<dbReference type="Proteomes" id="UP000311919">
    <property type="component" value="Unassembled WGS sequence"/>
</dbReference>
<keyword evidence="2" id="KW-1185">Reference proteome</keyword>
<organism evidence="1 2">
    <name type="scientific">Schistosoma japonicum</name>
    <name type="common">Blood fluke</name>
    <dbReference type="NCBI Taxonomy" id="6182"/>
    <lineage>
        <taxon>Eukaryota</taxon>
        <taxon>Metazoa</taxon>
        <taxon>Spiralia</taxon>
        <taxon>Lophotrochozoa</taxon>
        <taxon>Platyhelminthes</taxon>
        <taxon>Trematoda</taxon>
        <taxon>Digenea</taxon>
        <taxon>Strigeidida</taxon>
        <taxon>Schistosomatoidea</taxon>
        <taxon>Schistosomatidae</taxon>
        <taxon>Schistosoma</taxon>
    </lineage>
</organism>
<evidence type="ECO:0000313" key="2">
    <source>
        <dbReference type="Proteomes" id="UP000311919"/>
    </source>
</evidence>
<name>A0A4Z2CKI5_SCHJA</name>
<gene>
    <name evidence="1" type="ORF">EWB00_000350</name>
</gene>
<reference evidence="1 2" key="1">
    <citation type="submission" date="2019-03" db="EMBL/GenBank/DDBJ databases">
        <title>An improved genome assembly of the fluke Schistosoma japonicum.</title>
        <authorList>
            <person name="Hu W."/>
            <person name="Luo F."/>
            <person name="Yin M."/>
            <person name="Mo X."/>
            <person name="Sun C."/>
            <person name="Wu Q."/>
            <person name="Zhu B."/>
            <person name="Xiang M."/>
            <person name="Wang J."/>
            <person name="Wang Y."/>
            <person name="Zhang T."/>
            <person name="Xu B."/>
            <person name="Zheng H."/>
            <person name="Feng Z."/>
        </authorList>
    </citation>
    <scope>NUCLEOTIDE SEQUENCE [LARGE SCALE GENOMIC DNA]</scope>
    <source>
        <strain evidence="1">HuSjv2</strain>
        <tissue evidence="1">Worms</tissue>
    </source>
</reference>
<sequence>MEQLQCMSHQPPELIGCRPYIASSEGDSHYLHQIHDACSRGTTGWDPLAVLVPSWEVEG</sequence>
<protein>
    <submittedName>
        <fullName evidence="1">Uncharacterized protein</fullName>
    </submittedName>
</protein>
<evidence type="ECO:0000313" key="1">
    <source>
        <dbReference type="EMBL" id="TNN04722.1"/>
    </source>
</evidence>
<dbReference type="EMBL" id="SKCS01001085">
    <property type="protein sequence ID" value="TNN04722.1"/>
    <property type="molecule type" value="Genomic_DNA"/>
</dbReference>
<proteinExistence type="predicted"/>
<accession>A0A4Z2CKI5</accession>